<comment type="caution">
    <text evidence="1">The sequence shown here is derived from an EMBL/GenBank/DDBJ whole genome shotgun (WGS) entry which is preliminary data.</text>
</comment>
<accession>A0A4R6GM68</accession>
<proteinExistence type="predicted"/>
<protein>
    <submittedName>
        <fullName evidence="1">Putative transposase/invertase (TIGR01784 family)</fullName>
    </submittedName>
</protein>
<dbReference type="RefSeq" id="WP_133484450.1">
    <property type="nucleotide sequence ID" value="NZ_SNWH01000045.1"/>
</dbReference>
<organism evidence="1 2">
    <name type="scientific">Halomonas ventosae</name>
    <dbReference type="NCBI Taxonomy" id="229007"/>
    <lineage>
        <taxon>Bacteria</taxon>
        <taxon>Pseudomonadati</taxon>
        <taxon>Pseudomonadota</taxon>
        <taxon>Gammaproteobacteria</taxon>
        <taxon>Oceanospirillales</taxon>
        <taxon>Halomonadaceae</taxon>
        <taxon>Halomonas</taxon>
    </lineage>
</organism>
<dbReference type="OrthoDB" id="7025307at2"/>
<dbReference type="PANTHER" id="PTHR35586">
    <property type="entry name" value="SLL1691 PROTEIN"/>
    <property type="match status" value="1"/>
</dbReference>
<feature type="non-terminal residue" evidence="1">
    <location>
        <position position="1"/>
    </location>
</feature>
<dbReference type="PANTHER" id="PTHR35586:SF1">
    <property type="entry name" value="SLL1691 PROTEIN"/>
    <property type="match status" value="1"/>
</dbReference>
<dbReference type="EMBL" id="SNWH01000045">
    <property type="protein sequence ID" value="TDN95395.1"/>
    <property type="molecule type" value="Genomic_DNA"/>
</dbReference>
<evidence type="ECO:0000313" key="2">
    <source>
        <dbReference type="Proteomes" id="UP000295150"/>
    </source>
</evidence>
<dbReference type="Proteomes" id="UP000295150">
    <property type="component" value="Unassembled WGS sequence"/>
</dbReference>
<name>A0A4R6GM68_9GAMM</name>
<reference evidence="1 2" key="1">
    <citation type="submission" date="2019-03" db="EMBL/GenBank/DDBJ databases">
        <title>Freshwater and sediment microbial communities from various areas in North America, analyzing microbe dynamics in response to fracking.</title>
        <authorList>
            <person name="Lamendella R."/>
        </authorList>
    </citation>
    <scope>NUCLEOTIDE SEQUENCE [LARGE SCALE GENOMIC DNA]</scope>
    <source>
        <strain evidence="1 2">1_TX</strain>
    </source>
</reference>
<dbReference type="AlphaFoldDB" id="A0A4R6GM68"/>
<evidence type="ECO:0000313" key="1">
    <source>
        <dbReference type="EMBL" id="TDN95395.1"/>
    </source>
</evidence>
<keyword evidence="2" id="KW-1185">Reference proteome</keyword>
<sequence length="231" mass="26786">GSETWVLIHVEVQGEPEEAFAERMYTYQYRLRDRYGVDVVSLAVLADTRDSFRPTTFRYQRWGCELTFTFPTAKLIDWEARWAELEASTNVFALVVMAQIHAKRLKDGATRKDVKVALIRLLYERGYSRDQVVQLFIIIDWLLQLPSALEPAFVQAVYAIQEEKHMPYVNTIERVEREKERQEGRLEGQLEAKRETARNLIKLGVLSDEQIAEATGLVIADVQALRVEDKH</sequence>
<gene>
    <name evidence="1" type="ORF">DFO68_1451</name>
</gene>